<proteinExistence type="predicted"/>
<dbReference type="InterPro" id="IPR027417">
    <property type="entry name" value="P-loop_NTPase"/>
</dbReference>
<sequence>MTSAVATATLSPTTTFDICGLMNVHSSHNLTVYGKDFHQVGGNQYNETNYISAPRIDDRSQILRKLADHAAINASHDSEPSGSLNCHPNTRVRALQTLHKWIIKRMATTRVQWVYGSAGVGKSAIAQKVADSHRSRLVGAFFFSRNDTTRDTLDPFVATIAYQCCTSSRLGKVVGHLIIDAIRSDPNIFNAPIKVQFRKLILEPFSKVKWFQRWTLPNLLVIDGLDECIDHSSQQRLLELFDFIFNFSTPVSFKILLCSRPEPQICHGIERAYFSTHLGRIEISGSTVRFTGYLTESDLDIQRYLQEKFTELRKKYRGALQDEGEVWPNKDALDNLVSRASGQFIFAVTIIKYIDTIDELPQDRLKTVLNAPLDPIPDSPYPALDLLYQQILSTCRHWDRVYPILRILVTPDPLDKPTHSAIVIASVCKLKKGEVQVYLSRLHSVIHVPDDPHSEIRILHASFTEFLLDLCRSGDHHVPQYTTAEYCDHIAVHLLRILSSYHGWYPPYRSSDSFGAAFYRWKGAVDCINIHTRTYFSLRYWPDYVRGVESPSGSLLAELLKFDPYVVGALNLSTNLIFHDWNRCLTSTRVWAPQTFVSRMESFLQGCHVGYSTETFLHDAIQTTFMLEHGISGSLEWQDADQVFAIVSEYYERWWPGKSRKQGYCYPMLLPLNSYPHELPDNWAVLYITKTNAHMLERVKSMYRSLGWQYEEILKKDILFDTSESVKQNFVEEKDLAELKAFLYERRDLLAYKLEV</sequence>
<dbReference type="SUPFAM" id="SSF52540">
    <property type="entry name" value="P-loop containing nucleoside triphosphate hydrolases"/>
    <property type="match status" value="1"/>
</dbReference>
<accession>A0AAW0CW23</accession>
<gene>
    <name evidence="3" type="ORF">VNI00_008785</name>
</gene>
<dbReference type="AlphaFoldDB" id="A0AAW0CW23"/>
<dbReference type="Gene3D" id="3.40.50.300">
    <property type="entry name" value="P-loop containing nucleotide triphosphate hydrolases"/>
    <property type="match status" value="1"/>
</dbReference>
<evidence type="ECO:0000313" key="3">
    <source>
        <dbReference type="EMBL" id="KAK7043047.1"/>
    </source>
</evidence>
<organism evidence="3 4">
    <name type="scientific">Paramarasmius palmivorus</name>
    <dbReference type="NCBI Taxonomy" id="297713"/>
    <lineage>
        <taxon>Eukaryota</taxon>
        <taxon>Fungi</taxon>
        <taxon>Dikarya</taxon>
        <taxon>Basidiomycota</taxon>
        <taxon>Agaricomycotina</taxon>
        <taxon>Agaricomycetes</taxon>
        <taxon>Agaricomycetidae</taxon>
        <taxon>Agaricales</taxon>
        <taxon>Marasmiineae</taxon>
        <taxon>Marasmiaceae</taxon>
        <taxon>Paramarasmius</taxon>
    </lineage>
</organism>
<evidence type="ECO:0000256" key="1">
    <source>
        <dbReference type="ARBA" id="ARBA00022737"/>
    </source>
</evidence>
<dbReference type="Pfam" id="PF24883">
    <property type="entry name" value="NPHP3_N"/>
    <property type="match status" value="1"/>
</dbReference>
<dbReference type="Proteomes" id="UP001383192">
    <property type="component" value="Unassembled WGS sequence"/>
</dbReference>
<dbReference type="PANTHER" id="PTHR10039">
    <property type="entry name" value="AMELOGENIN"/>
    <property type="match status" value="1"/>
</dbReference>
<comment type="caution">
    <text evidence="3">The sequence shown here is derived from an EMBL/GenBank/DDBJ whole genome shotgun (WGS) entry which is preliminary data.</text>
</comment>
<dbReference type="PANTHER" id="PTHR10039:SF14">
    <property type="entry name" value="NACHT DOMAIN-CONTAINING PROTEIN"/>
    <property type="match status" value="1"/>
</dbReference>
<evidence type="ECO:0000313" key="4">
    <source>
        <dbReference type="Proteomes" id="UP001383192"/>
    </source>
</evidence>
<keyword evidence="1" id="KW-0677">Repeat</keyword>
<name>A0AAW0CW23_9AGAR</name>
<dbReference type="EMBL" id="JAYKXP010000030">
    <property type="protein sequence ID" value="KAK7043047.1"/>
    <property type="molecule type" value="Genomic_DNA"/>
</dbReference>
<dbReference type="InterPro" id="IPR056884">
    <property type="entry name" value="NPHP3-like_N"/>
</dbReference>
<evidence type="ECO:0000259" key="2">
    <source>
        <dbReference type="Pfam" id="PF24883"/>
    </source>
</evidence>
<reference evidence="3 4" key="1">
    <citation type="submission" date="2024-01" db="EMBL/GenBank/DDBJ databases">
        <title>A draft genome for a cacao thread blight-causing isolate of Paramarasmius palmivorus.</title>
        <authorList>
            <person name="Baruah I.K."/>
            <person name="Bukari Y."/>
            <person name="Amoako-Attah I."/>
            <person name="Meinhardt L.W."/>
            <person name="Bailey B.A."/>
            <person name="Cohen S.P."/>
        </authorList>
    </citation>
    <scope>NUCLEOTIDE SEQUENCE [LARGE SCALE GENOMIC DNA]</scope>
    <source>
        <strain evidence="3 4">GH-12</strain>
    </source>
</reference>
<keyword evidence="4" id="KW-1185">Reference proteome</keyword>
<protein>
    <recommendedName>
        <fullName evidence="2">Nephrocystin 3-like N-terminal domain-containing protein</fullName>
    </recommendedName>
</protein>
<feature type="domain" description="Nephrocystin 3-like N-terminal" evidence="2">
    <location>
        <begin position="99"/>
        <end position="260"/>
    </location>
</feature>